<feature type="signal peptide" evidence="3">
    <location>
        <begin position="1"/>
        <end position="23"/>
    </location>
</feature>
<feature type="transmembrane region" description="Helical" evidence="2">
    <location>
        <begin position="592"/>
        <end position="611"/>
    </location>
</feature>
<feature type="chain" id="PRO_5040961628" description="Bacterial Ig-like domain-containing protein" evidence="3">
    <location>
        <begin position="24"/>
        <end position="715"/>
    </location>
</feature>
<dbReference type="Proteomes" id="UP001142372">
    <property type="component" value="Unassembled WGS sequence"/>
</dbReference>
<dbReference type="Gene3D" id="2.60.40.10">
    <property type="entry name" value="Immunoglobulins"/>
    <property type="match status" value="3"/>
</dbReference>
<feature type="transmembrane region" description="Helical" evidence="2">
    <location>
        <begin position="656"/>
        <end position="680"/>
    </location>
</feature>
<reference evidence="4" key="1">
    <citation type="journal article" date="2014" name="Int. J. Syst. Evol. Microbiol.">
        <title>Complete genome sequence of Corynebacterium casei LMG S-19264T (=DSM 44701T), isolated from a smear-ripened cheese.</title>
        <authorList>
            <consortium name="US DOE Joint Genome Institute (JGI-PGF)"/>
            <person name="Walter F."/>
            <person name="Albersmeier A."/>
            <person name="Kalinowski J."/>
            <person name="Ruckert C."/>
        </authorList>
    </citation>
    <scope>NUCLEOTIDE SEQUENCE</scope>
    <source>
        <strain evidence="4">VKM Ac-1401</strain>
    </source>
</reference>
<evidence type="ECO:0000256" key="2">
    <source>
        <dbReference type="SAM" id="Phobius"/>
    </source>
</evidence>
<proteinExistence type="predicted"/>
<gene>
    <name evidence="4" type="ORF">GCM10017584_01080</name>
</gene>
<feature type="region of interest" description="Disordered" evidence="1">
    <location>
        <begin position="311"/>
        <end position="373"/>
    </location>
</feature>
<accession>A0A9W6LY68</accession>
<feature type="transmembrane region" description="Helical" evidence="2">
    <location>
        <begin position="561"/>
        <end position="580"/>
    </location>
</feature>
<organism evidence="4 5">
    <name type="scientific">Leifsonia poae</name>
    <dbReference type="NCBI Taxonomy" id="110933"/>
    <lineage>
        <taxon>Bacteria</taxon>
        <taxon>Bacillati</taxon>
        <taxon>Actinomycetota</taxon>
        <taxon>Actinomycetes</taxon>
        <taxon>Micrococcales</taxon>
        <taxon>Microbacteriaceae</taxon>
        <taxon>Leifsonia</taxon>
    </lineage>
</organism>
<keyword evidence="2" id="KW-0472">Membrane</keyword>
<keyword evidence="2" id="KW-0812">Transmembrane</keyword>
<feature type="region of interest" description="Disordered" evidence="1">
    <location>
        <begin position="24"/>
        <end position="68"/>
    </location>
</feature>
<feature type="compositionally biased region" description="Low complexity" evidence="1">
    <location>
        <begin position="24"/>
        <end position="51"/>
    </location>
</feature>
<keyword evidence="3" id="KW-0732">Signal</keyword>
<feature type="transmembrane region" description="Helical" evidence="2">
    <location>
        <begin position="399"/>
        <end position="421"/>
    </location>
</feature>
<dbReference type="AlphaFoldDB" id="A0A9W6LY68"/>
<keyword evidence="5" id="KW-1185">Reference proteome</keyword>
<feature type="transmembrane region" description="Helical" evidence="2">
    <location>
        <begin position="623"/>
        <end position="644"/>
    </location>
</feature>
<name>A0A9W6LY68_9MICO</name>
<evidence type="ECO:0000313" key="5">
    <source>
        <dbReference type="Proteomes" id="UP001142372"/>
    </source>
</evidence>
<feature type="compositionally biased region" description="Pro residues" evidence="1">
    <location>
        <begin position="355"/>
        <end position="365"/>
    </location>
</feature>
<sequence length="715" mass="71691">MGSVLTVLLSAALLTALVPAAHADAVPSSSPPESAASPADTAPSDIATPTGTPTPPAEAPTIDDPGSDLVTALPLRVTGSGTPGDRLQISGGAGGSAGSRCTVTVAASGRWACALGSLPDGPSVVIRATSVRTGLSSTARVAALSPPTIDGAPGGLITGGGVHGTAYPGADVTVRASNGATCRFPADSNGSWGCVLGGLASGHYTVTASQRADFSAQSSAASARVSITVDTTAPGRPAITSPRTGAIAKPGQAVTFAGRGETGAHITVYASDDAGSTVVCTATVAAGIWRCQGTLRSGSFLISALQRDAAGNVSPGSNTVPLRFASPSPSPSGTPRSPDSPSAEPTTPPSSAAPAVPPAPSPTPSPYAGEHLPGMPDWMRTPFTTASAPVVTAEAFPGWLRSLLLAVAALLLLALPARLLAGTIARTRSGEREPRRAALFGRNRSRAELREADARLGPAGSAAADAPAASALPAHSRWSIPAAFVAAAALVTLSSPVDDAAAYVRVVLAIAIALVAVNGLWVGLARWTAPHLAGGHARIVFQPYQLLIVGAMAILSRVFGLQPALLFGLILGVVLADGASRVARGQIASVQLAGLAGIGVLAWLTVGVLPHPTGAVSAFLLELVNAISLLAIGSAAVALIPVGALAGRAVFQWSRLLWLGLSLVVYTLLFALLLPVASLVQSGANWLMVTLAALAFAALSLCVWLWDRFVEPSRQ</sequence>
<feature type="transmembrane region" description="Helical" evidence="2">
    <location>
        <begin position="503"/>
        <end position="524"/>
    </location>
</feature>
<dbReference type="EMBL" id="BSEN01000001">
    <property type="protein sequence ID" value="GLJ74535.1"/>
    <property type="molecule type" value="Genomic_DNA"/>
</dbReference>
<feature type="transmembrane region" description="Helical" evidence="2">
    <location>
        <begin position="686"/>
        <end position="706"/>
    </location>
</feature>
<reference evidence="4" key="2">
    <citation type="submission" date="2023-01" db="EMBL/GenBank/DDBJ databases">
        <authorList>
            <person name="Sun Q."/>
            <person name="Evtushenko L."/>
        </authorList>
    </citation>
    <scope>NUCLEOTIDE SEQUENCE</scope>
    <source>
        <strain evidence="4">VKM Ac-1401</strain>
    </source>
</reference>
<comment type="caution">
    <text evidence="4">The sequence shown here is derived from an EMBL/GenBank/DDBJ whole genome shotgun (WGS) entry which is preliminary data.</text>
</comment>
<keyword evidence="2" id="KW-1133">Transmembrane helix</keyword>
<evidence type="ECO:0000256" key="3">
    <source>
        <dbReference type="SAM" id="SignalP"/>
    </source>
</evidence>
<dbReference type="GO" id="GO:0005975">
    <property type="term" value="P:carbohydrate metabolic process"/>
    <property type="evidence" value="ECO:0007669"/>
    <property type="project" value="UniProtKB-ARBA"/>
</dbReference>
<evidence type="ECO:0008006" key="6">
    <source>
        <dbReference type="Google" id="ProtNLM"/>
    </source>
</evidence>
<evidence type="ECO:0000256" key="1">
    <source>
        <dbReference type="SAM" id="MobiDB-lite"/>
    </source>
</evidence>
<evidence type="ECO:0000313" key="4">
    <source>
        <dbReference type="EMBL" id="GLJ74535.1"/>
    </source>
</evidence>
<feature type="compositionally biased region" description="Low complexity" evidence="1">
    <location>
        <begin position="331"/>
        <end position="354"/>
    </location>
</feature>
<dbReference type="InterPro" id="IPR013783">
    <property type="entry name" value="Ig-like_fold"/>
</dbReference>
<protein>
    <recommendedName>
        <fullName evidence="6">Bacterial Ig-like domain-containing protein</fullName>
    </recommendedName>
</protein>